<comment type="caution">
    <text evidence="1">The sequence shown here is derived from an EMBL/GenBank/DDBJ whole genome shotgun (WGS) entry which is preliminary data.</text>
</comment>
<dbReference type="EMBL" id="CAJVPV010028295">
    <property type="protein sequence ID" value="CAG8736124.1"/>
    <property type="molecule type" value="Genomic_DNA"/>
</dbReference>
<sequence>QGSATFRILRAVSLTSLRVMSRARVLHDHCDHVREVIVGELIKSSLLLPPLQRRSHRTLSR</sequence>
<protein>
    <submittedName>
        <fullName evidence="1">6439_t:CDS:1</fullName>
    </submittedName>
</protein>
<reference evidence="1" key="1">
    <citation type="submission" date="2021-06" db="EMBL/GenBank/DDBJ databases">
        <authorList>
            <person name="Kallberg Y."/>
            <person name="Tangrot J."/>
            <person name="Rosling A."/>
        </authorList>
    </citation>
    <scope>NUCLEOTIDE SEQUENCE</scope>
    <source>
        <strain evidence="1">CL551</strain>
    </source>
</reference>
<evidence type="ECO:0000313" key="2">
    <source>
        <dbReference type="Proteomes" id="UP000789342"/>
    </source>
</evidence>
<proteinExistence type="predicted"/>
<evidence type="ECO:0000313" key="1">
    <source>
        <dbReference type="EMBL" id="CAG8736124.1"/>
    </source>
</evidence>
<keyword evidence="2" id="KW-1185">Reference proteome</keyword>
<organism evidence="1 2">
    <name type="scientific">Acaulospora morrowiae</name>
    <dbReference type="NCBI Taxonomy" id="94023"/>
    <lineage>
        <taxon>Eukaryota</taxon>
        <taxon>Fungi</taxon>
        <taxon>Fungi incertae sedis</taxon>
        <taxon>Mucoromycota</taxon>
        <taxon>Glomeromycotina</taxon>
        <taxon>Glomeromycetes</taxon>
        <taxon>Diversisporales</taxon>
        <taxon>Acaulosporaceae</taxon>
        <taxon>Acaulospora</taxon>
    </lineage>
</organism>
<dbReference type="AlphaFoldDB" id="A0A9N9IGF7"/>
<accession>A0A9N9IGF7</accession>
<gene>
    <name evidence="1" type="ORF">AMORRO_LOCUS14385</name>
</gene>
<feature type="non-terminal residue" evidence="1">
    <location>
        <position position="61"/>
    </location>
</feature>
<name>A0A9N9IGF7_9GLOM</name>
<dbReference type="Proteomes" id="UP000789342">
    <property type="component" value="Unassembled WGS sequence"/>
</dbReference>
<feature type="non-terminal residue" evidence="1">
    <location>
        <position position="1"/>
    </location>
</feature>